<dbReference type="InterPro" id="IPR046867">
    <property type="entry name" value="AldOxase/xan_DH_MoCoBD2"/>
</dbReference>
<organism evidence="3">
    <name type="scientific">freshwater metagenome</name>
    <dbReference type="NCBI Taxonomy" id="449393"/>
    <lineage>
        <taxon>unclassified sequences</taxon>
        <taxon>metagenomes</taxon>
        <taxon>ecological metagenomes</taxon>
    </lineage>
</organism>
<dbReference type="SUPFAM" id="SSF56003">
    <property type="entry name" value="Molybdenum cofactor-binding domain"/>
    <property type="match status" value="1"/>
</dbReference>
<name>A0A6J7ASP1_9ZZZZ</name>
<proteinExistence type="predicted"/>
<dbReference type="Pfam" id="PF20256">
    <property type="entry name" value="MoCoBD_2"/>
    <property type="match status" value="1"/>
</dbReference>
<gene>
    <name evidence="3" type="ORF">UFOPK3204_01833</name>
</gene>
<evidence type="ECO:0000313" key="3">
    <source>
        <dbReference type="EMBL" id="CAB4835763.1"/>
    </source>
</evidence>
<keyword evidence="1" id="KW-0500">Molybdenum</keyword>
<dbReference type="PANTHER" id="PTHR11908">
    <property type="entry name" value="XANTHINE DEHYDROGENASE"/>
    <property type="match status" value="1"/>
</dbReference>
<feature type="domain" description="Aldehyde oxidase/xanthine dehydrogenase second molybdopterin binding" evidence="2">
    <location>
        <begin position="10"/>
        <end position="256"/>
    </location>
</feature>
<dbReference type="InterPro" id="IPR037165">
    <property type="entry name" value="AldOxase/xan_DH_Mopterin-bd_sf"/>
</dbReference>
<dbReference type="GO" id="GO:0005506">
    <property type="term" value="F:iron ion binding"/>
    <property type="evidence" value="ECO:0007669"/>
    <property type="project" value="InterPro"/>
</dbReference>
<evidence type="ECO:0000256" key="1">
    <source>
        <dbReference type="ARBA" id="ARBA00022505"/>
    </source>
</evidence>
<dbReference type="InterPro" id="IPR016208">
    <property type="entry name" value="Ald_Oxase/xanthine_DH-like"/>
</dbReference>
<dbReference type="Gene3D" id="3.30.365.10">
    <property type="entry name" value="Aldehyde oxidase/xanthine dehydrogenase, molybdopterin binding domain"/>
    <property type="match status" value="2"/>
</dbReference>
<dbReference type="GO" id="GO:0016491">
    <property type="term" value="F:oxidoreductase activity"/>
    <property type="evidence" value="ECO:0007669"/>
    <property type="project" value="InterPro"/>
</dbReference>
<dbReference type="EMBL" id="CAFABK010000150">
    <property type="protein sequence ID" value="CAB4835763.1"/>
    <property type="molecule type" value="Genomic_DNA"/>
</dbReference>
<reference evidence="3" key="1">
    <citation type="submission" date="2020-05" db="EMBL/GenBank/DDBJ databases">
        <authorList>
            <person name="Chiriac C."/>
            <person name="Salcher M."/>
            <person name="Ghai R."/>
            <person name="Kavagutti S V."/>
        </authorList>
    </citation>
    <scope>NUCLEOTIDE SEQUENCE</scope>
</reference>
<evidence type="ECO:0000259" key="2">
    <source>
        <dbReference type="Pfam" id="PF20256"/>
    </source>
</evidence>
<protein>
    <submittedName>
        <fullName evidence="3">Unannotated protein</fullName>
    </submittedName>
</protein>
<accession>A0A6J7ASP1</accession>
<dbReference type="AlphaFoldDB" id="A0A6J7ASP1"/>
<sequence>MGTWFVFVGPSAATINLNADGSATLVAAGVEIGSGSTVQAIPQIVADTLGIAPELVVVMQADTDASGYDVGVGGGRTTVSLGSAALLAAEDVRAKLLDAASDLMEVAASDLEVRNGVISVVGDNRMARSVSEVVTFAQGRGGPLIGNGAFTAKGTECLAGCAAGHMIDALDIPIFTVHECDVAVDPATGMVLILDYRVAQDVGRAINPDAIRGQIQGGVAQGIGYALTEEITIASDGSIEQKGFGDYRLPIAGDVPEVHSVLHEGAPSYGPFGAKGAGEIPIMNVAAAIGNAIAAAIGAPINELPMTPPRVLAAAKGAYLNFTLEHLSANWDSFPLGDLMQQHRSQHQPDK</sequence>
<dbReference type="PANTHER" id="PTHR11908:SF132">
    <property type="entry name" value="ALDEHYDE OXIDASE 1-RELATED"/>
    <property type="match status" value="1"/>
</dbReference>